<dbReference type="AlphaFoldDB" id="A0A0A9BQI9"/>
<reference evidence="2" key="1">
    <citation type="submission" date="2014-09" db="EMBL/GenBank/DDBJ databases">
        <authorList>
            <person name="Magalhaes I.L.F."/>
            <person name="Oliveira U."/>
            <person name="Santos F.R."/>
            <person name="Vidigal T.H.D.A."/>
            <person name="Brescovit A.D."/>
            <person name="Santos A.J."/>
        </authorList>
    </citation>
    <scope>NUCLEOTIDE SEQUENCE</scope>
    <source>
        <tissue evidence="2">Shoot tissue taken approximately 20 cm above the soil surface</tissue>
    </source>
</reference>
<feature type="compositionally biased region" description="Gly residues" evidence="1">
    <location>
        <begin position="31"/>
        <end position="40"/>
    </location>
</feature>
<feature type="region of interest" description="Disordered" evidence="1">
    <location>
        <begin position="1"/>
        <end position="81"/>
    </location>
</feature>
<feature type="compositionally biased region" description="Basic and acidic residues" evidence="1">
    <location>
        <begin position="66"/>
        <end position="81"/>
    </location>
</feature>
<accession>A0A0A9BQI9</accession>
<sequence>MEPEPDEEDSGPSTAARIRPAPETRPASHPLGGGGEGVGGDAPPDTDGRGGGSPPAADDSMGGRRVRTEEQEDGRRSGGKK</sequence>
<name>A0A0A9BQI9_ARUDO</name>
<evidence type="ECO:0000313" key="2">
    <source>
        <dbReference type="EMBL" id="JAD66244.1"/>
    </source>
</evidence>
<evidence type="ECO:0000256" key="1">
    <source>
        <dbReference type="SAM" id="MobiDB-lite"/>
    </source>
</evidence>
<reference evidence="2" key="2">
    <citation type="journal article" date="2015" name="Data Brief">
        <title>Shoot transcriptome of the giant reed, Arundo donax.</title>
        <authorList>
            <person name="Barrero R.A."/>
            <person name="Guerrero F.D."/>
            <person name="Moolhuijzen P."/>
            <person name="Goolsby J.A."/>
            <person name="Tidwell J."/>
            <person name="Bellgard S.E."/>
            <person name="Bellgard M.I."/>
        </authorList>
    </citation>
    <scope>NUCLEOTIDE SEQUENCE</scope>
    <source>
        <tissue evidence="2">Shoot tissue taken approximately 20 cm above the soil surface</tissue>
    </source>
</reference>
<protein>
    <submittedName>
        <fullName evidence="2">Uncharacterized protein</fullName>
    </submittedName>
</protein>
<dbReference type="EMBL" id="GBRH01231651">
    <property type="protein sequence ID" value="JAD66244.1"/>
    <property type="molecule type" value="Transcribed_RNA"/>
</dbReference>
<organism evidence="2">
    <name type="scientific">Arundo donax</name>
    <name type="common">Giant reed</name>
    <name type="synonym">Donax arundinaceus</name>
    <dbReference type="NCBI Taxonomy" id="35708"/>
    <lineage>
        <taxon>Eukaryota</taxon>
        <taxon>Viridiplantae</taxon>
        <taxon>Streptophyta</taxon>
        <taxon>Embryophyta</taxon>
        <taxon>Tracheophyta</taxon>
        <taxon>Spermatophyta</taxon>
        <taxon>Magnoliopsida</taxon>
        <taxon>Liliopsida</taxon>
        <taxon>Poales</taxon>
        <taxon>Poaceae</taxon>
        <taxon>PACMAD clade</taxon>
        <taxon>Arundinoideae</taxon>
        <taxon>Arundineae</taxon>
        <taxon>Arundo</taxon>
    </lineage>
</organism>
<feature type="compositionally biased region" description="Acidic residues" evidence="1">
    <location>
        <begin position="1"/>
        <end position="10"/>
    </location>
</feature>
<proteinExistence type="predicted"/>